<dbReference type="AlphaFoldDB" id="A0A248UCW7"/>
<name>A0A248UCW7_9HYPH</name>
<protein>
    <recommendedName>
        <fullName evidence="3">BrnA antitoxin family protein</fullName>
    </recommendedName>
</protein>
<organism evidence="1 2">
    <name type="scientific">Ochrobactrum quorumnocens</name>
    <dbReference type="NCBI Taxonomy" id="271865"/>
    <lineage>
        <taxon>Bacteria</taxon>
        <taxon>Pseudomonadati</taxon>
        <taxon>Pseudomonadota</taxon>
        <taxon>Alphaproteobacteria</taxon>
        <taxon>Hyphomicrobiales</taxon>
        <taxon>Brucellaceae</taxon>
        <taxon>Brucella/Ochrobactrum group</taxon>
        <taxon>Ochrobactrum</taxon>
    </lineage>
</organism>
<reference evidence="1 2" key="1">
    <citation type="submission" date="2017-07" db="EMBL/GenBank/DDBJ databases">
        <title>Phylogenetic study on the rhizospheric bacterium Ochrobactrum sp. A44.</title>
        <authorList>
            <person name="Krzyzanowska D.M."/>
            <person name="Ossowicki A."/>
            <person name="Rajewska M."/>
            <person name="Maciag T."/>
            <person name="Kaczynski Z."/>
            <person name="Czerwicka M."/>
            <person name="Jafra S."/>
        </authorList>
    </citation>
    <scope>NUCLEOTIDE SEQUENCE [LARGE SCALE GENOMIC DNA]</scope>
    <source>
        <strain evidence="1 2">A44</strain>
    </source>
</reference>
<dbReference type="InterPro" id="IPR025528">
    <property type="entry name" value="BrnA_antitoxin"/>
</dbReference>
<evidence type="ECO:0008006" key="3">
    <source>
        <dbReference type="Google" id="ProtNLM"/>
    </source>
</evidence>
<dbReference type="KEGG" id="och:CES85_5458"/>
<evidence type="ECO:0000313" key="2">
    <source>
        <dbReference type="Proteomes" id="UP000215256"/>
    </source>
</evidence>
<dbReference type="EMBL" id="CP022603">
    <property type="protein sequence ID" value="ASV84663.1"/>
    <property type="molecule type" value="Genomic_DNA"/>
</dbReference>
<proteinExistence type="predicted"/>
<dbReference type="Proteomes" id="UP000215256">
    <property type="component" value="Chromosome 2"/>
</dbReference>
<sequence>MAKRWPSFITKDLGDTLEDEAELHRRWETYDQEMKALITAGGVHQDVDGWWVDDATGKLIGPDPEMERPLTTEELSQAKPFKEVFPEMAEKIEREIAARGRPRLERTKTPVTIRLDPDVVERFKATGKGWQGRMNDALRKAVGL</sequence>
<evidence type="ECO:0000313" key="1">
    <source>
        <dbReference type="EMBL" id="ASV84663.1"/>
    </source>
</evidence>
<dbReference type="OrthoDB" id="361944at2"/>
<gene>
    <name evidence="1" type="ORF">CES85_5458</name>
</gene>
<accession>A0A248UCW7</accession>
<dbReference type="Pfam" id="PF14384">
    <property type="entry name" value="BrnA_antitoxin"/>
    <property type="match status" value="1"/>
</dbReference>